<sequence>MSQVFFSIQIKLCFLTVNKAIYSNNAIYLVLNESYNNIYAF</sequence>
<gene>
    <name evidence="1" type="ORF">HMPREF9447_04345</name>
</gene>
<proteinExistence type="predicted"/>
<name>K9EH95_9BACE</name>
<keyword evidence="2" id="KW-1185">Reference proteome</keyword>
<evidence type="ECO:0000313" key="2">
    <source>
        <dbReference type="Proteomes" id="UP000009872"/>
    </source>
</evidence>
<comment type="caution">
    <text evidence="1">The sequence shown here is derived from an EMBL/GenBank/DDBJ whole genome shotgun (WGS) entry which is preliminary data.</text>
</comment>
<dbReference type="STRING" id="742727.HMPREF9447_04345"/>
<dbReference type="HOGENOM" id="CLU_3265867_0_0_10"/>
<dbReference type="EMBL" id="ADLF01000020">
    <property type="protein sequence ID" value="EKU88505.1"/>
    <property type="molecule type" value="Genomic_DNA"/>
</dbReference>
<organism evidence="1 2">
    <name type="scientific">Bacteroides oleiciplenus YIT 12058</name>
    <dbReference type="NCBI Taxonomy" id="742727"/>
    <lineage>
        <taxon>Bacteria</taxon>
        <taxon>Pseudomonadati</taxon>
        <taxon>Bacteroidota</taxon>
        <taxon>Bacteroidia</taxon>
        <taxon>Bacteroidales</taxon>
        <taxon>Bacteroidaceae</taxon>
        <taxon>Bacteroides</taxon>
    </lineage>
</organism>
<reference evidence="1 2" key="1">
    <citation type="submission" date="2012-09" db="EMBL/GenBank/DDBJ databases">
        <title>The Genome Sequence of Bacteroides oleiciplenus YIT 12058.</title>
        <authorList>
            <consortium name="The Broad Institute Genome Sequencing Platform"/>
            <person name="Earl A."/>
            <person name="Ward D."/>
            <person name="Feldgarden M."/>
            <person name="Gevers D."/>
            <person name="Morotomi M."/>
            <person name="Walker B."/>
            <person name="Young S.K."/>
            <person name="Zeng Q."/>
            <person name="Gargeya S."/>
            <person name="Fitzgerald M."/>
            <person name="Haas B."/>
            <person name="Abouelleil A."/>
            <person name="Alvarado L."/>
            <person name="Arachchi H.M."/>
            <person name="Berlin A.M."/>
            <person name="Chapman S.B."/>
            <person name="Goldberg J."/>
            <person name="Griggs A."/>
            <person name="Gujja S."/>
            <person name="Hansen M."/>
            <person name="Howarth C."/>
            <person name="Imamovic A."/>
            <person name="Larimer J."/>
            <person name="McCowen C."/>
            <person name="Montmayeur A."/>
            <person name="Murphy C."/>
            <person name="Neiman D."/>
            <person name="Pearson M."/>
            <person name="Priest M."/>
            <person name="Roberts A."/>
            <person name="Saif S."/>
            <person name="Shea T."/>
            <person name="Sisk P."/>
            <person name="Sykes S."/>
            <person name="Wortman J."/>
            <person name="Nusbaum C."/>
            <person name="Birren B."/>
        </authorList>
    </citation>
    <scope>NUCLEOTIDE SEQUENCE [LARGE SCALE GENOMIC DNA]</scope>
    <source>
        <strain evidence="1 2">YIT 12058</strain>
    </source>
</reference>
<dbReference type="AlphaFoldDB" id="K9EH95"/>
<protein>
    <submittedName>
        <fullName evidence="1">Uncharacterized protein</fullName>
    </submittedName>
</protein>
<dbReference type="Proteomes" id="UP000009872">
    <property type="component" value="Unassembled WGS sequence"/>
</dbReference>
<evidence type="ECO:0000313" key="1">
    <source>
        <dbReference type="EMBL" id="EKU88505.1"/>
    </source>
</evidence>
<accession>K9EH95</accession>